<comment type="similarity">
    <text evidence="2 8">Belongs to the aldehyde dehydrogenase family.</text>
</comment>
<keyword evidence="5 8" id="KW-0560">Oxidoreductase</keyword>
<evidence type="ECO:0000256" key="4">
    <source>
        <dbReference type="ARBA" id="ARBA00019842"/>
    </source>
</evidence>
<dbReference type="PROSITE" id="PS00070">
    <property type="entry name" value="ALDEHYDE_DEHYDR_CYS"/>
    <property type="match status" value="1"/>
</dbReference>
<dbReference type="PROSITE" id="PS00687">
    <property type="entry name" value="ALDEHYDE_DEHYDR_GLU"/>
    <property type="match status" value="1"/>
</dbReference>
<evidence type="ECO:0000313" key="11">
    <source>
        <dbReference type="Proteomes" id="UP000184073"/>
    </source>
</evidence>
<dbReference type="GO" id="GO:0009450">
    <property type="term" value="P:gamma-aminobutyric acid catabolic process"/>
    <property type="evidence" value="ECO:0007669"/>
    <property type="project" value="TreeGrafter"/>
</dbReference>
<evidence type="ECO:0000256" key="5">
    <source>
        <dbReference type="ARBA" id="ARBA00023002"/>
    </source>
</evidence>
<dbReference type="InterPro" id="IPR016161">
    <property type="entry name" value="Ald_DH/histidinol_DH"/>
</dbReference>
<dbReference type="GeneID" id="63732459"/>
<keyword evidence="11" id="KW-1185">Reference proteome</keyword>
<dbReference type="RefSeq" id="XP_040665070.1">
    <property type="nucleotide sequence ID" value="XM_040816948.1"/>
</dbReference>
<reference evidence="11" key="1">
    <citation type="journal article" date="2017" name="Genome Biol.">
        <title>Comparative genomics reveals high biological diversity and specific adaptations in the industrially and medically important fungal genus Aspergillus.</title>
        <authorList>
            <person name="de Vries R.P."/>
            <person name="Riley R."/>
            <person name="Wiebenga A."/>
            <person name="Aguilar-Osorio G."/>
            <person name="Amillis S."/>
            <person name="Uchima C.A."/>
            <person name="Anderluh G."/>
            <person name="Asadollahi M."/>
            <person name="Askin M."/>
            <person name="Barry K."/>
            <person name="Battaglia E."/>
            <person name="Bayram O."/>
            <person name="Benocci T."/>
            <person name="Braus-Stromeyer S.A."/>
            <person name="Caldana C."/>
            <person name="Canovas D."/>
            <person name="Cerqueira G.C."/>
            <person name="Chen F."/>
            <person name="Chen W."/>
            <person name="Choi C."/>
            <person name="Clum A."/>
            <person name="Dos Santos R.A."/>
            <person name="Damasio A.R."/>
            <person name="Diallinas G."/>
            <person name="Emri T."/>
            <person name="Fekete E."/>
            <person name="Flipphi M."/>
            <person name="Freyberg S."/>
            <person name="Gallo A."/>
            <person name="Gournas C."/>
            <person name="Habgood R."/>
            <person name="Hainaut M."/>
            <person name="Harispe M.L."/>
            <person name="Henrissat B."/>
            <person name="Hilden K.S."/>
            <person name="Hope R."/>
            <person name="Hossain A."/>
            <person name="Karabika E."/>
            <person name="Karaffa L."/>
            <person name="Karanyi Z."/>
            <person name="Krasevec N."/>
            <person name="Kuo A."/>
            <person name="Kusch H."/>
            <person name="LaButti K."/>
            <person name="Lagendijk E.L."/>
            <person name="Lapidus A."/>
            <person name="Levasseur A."/>
            <person name="Lindquist E."/>
            <person name="Lipzen A."/>
            <person name="Logrieco A.F."/>
            <person name="MacCabe A."/>
            <person name="Maekelae M.R."/>
            <person name="Malavazi I."/>
            <person name="Melin P."/>
            <person name="Meyer V."/>
            <person name="Mielnichuk N."/>
            <person name="Miskei M."/>
            <person name="Molnar A.P."/>
            <person name="Mule G."/>
            <person name="Ngan C.Y."/>
            <person name="Orejas M."/>
            <person name="Orosz E."/>
            <person name="Ouedraogo J.P."/>
            <person name="Overkamp K.M."/>
            <person name="Park H.-S."/>
            <person name="Perrone G."/>
            <person name="Piumi F."/>
            <person name="Punt P.J."/>
            <person name="Ram A.F."/>
            <person name="Ramon A."/>
            <person name="Rauscher S."/>
            <person name="Record E."/>
            <person name="Riano-Pachon D.M."/>
            <person name="Robert V."/>
            <person name="Roehrig J."/>
            <person name="Ruller R."/>
            <person name="Salamov A."/>
            <person name="Salih N.S."/>
            <person name="Samson R.A."/>
            <person name="Sandor E."/>
            <person name="Sanguinetti M."/>
            <person name="Schuetze T."/>
            <person name="Sepcic K."/>
            <person name="Shelest E."/>
            <person name="Sherlock G."/>
            <person name="Sophianopoulou V."/>
            <person name="Squina F.M."/>
            <person name="Sun H."/>
            <person name="Susca A."/>
            <person name="Todd R.B."/>
            <person name="Tsang A."/>
            <person name="Unkles S.E."/>
            <person name="van de Wiele N."/>
            <person name="van Rossen-Uffink D."/>
            <person name="Oliveira J.V."/>
            <person name="Vesth T.C."/>
            <person name="Visser J."/>
            <person name="Yu J.-H."/>
            <person name="Zhou M."/>
            <person name="Andersen M.R."/>
            <person name="Archer D.B."/>
            <person name="Baker S.E."/>
            <person name="Benoit I."/>
            <person name="Brakhage A.A."/>
            <person name="Braus G.H."/>
            <person name="Fischer R."/>
            <person name="Frisvad J.C."/>
            <person name="Goldman G.H."/>
            <person name="Houbraken J."/>
            <person name="Oakley B."/>
            <person name="Pocsi I."/>
            <person name="Scazzocchio C."/>
            <person name="Seiboth B."/>
            <person name="vanKuyk P.A."/>
            <person name="Wortman J."/>
            <person name="Dyer P.S."/>
            <person name="Grigoriev I.V."/>
        </authorList>
    </citation>
    <scope>NUCLEOTIDE SEQUENCE [LARGE SCALE GENOMIC DNA]</scope>
    <source>
        <strain evidence="11">CBS 583.65</strain>
    </source>
</reference>
<dbReference type="InterPro" id="IPR016160">
    <property type="entry name" value="Ald_DH_CS_CYS"/>
</dbReference>
<feature type="domain" description="Aldehyde dehydrogenase" evidence="9">
    <location>
        <begin position="206"/>
        <end position="456"/>
    </location>
</feature>
<name>A0A1L9PCP7_ASPVE</name>
<dbReference type="InterPro" id="IPR015590">
    <property type="entry name" value="Aldehyde_DH_dom"/>
</dbReference>
<dbReference type="Proteomes" id="UP000184073">
    <property type="component" value="Unassembled WGS sequence"/>
</dbReference>
<sequence>MFLQEPLLLPGVTLASSSDQSTSTFQVIDPATSHPIATLADSTPEHCHTAITNSLSANEALRSLNARARASLLLKWYTLVLEAETDLATIITAENGKTAREARDEVKYAAEFLFWFAGEAQRVYGNVIPSSAPNTKAKTIHQPIGLVSIINPWNFPAAMVTRKVGAAFAAGCACILKPATETPLTAIALATLAVRAGFPEHALQFSFTGSTAVGKMLAARCMNHGVKQLSLELGGNAPVVVFEDANVDKAVEGIMVSKFRLSGQTCVCANRVFVHSSIYGAVVKRLVERIRAELKLGKGDEEGTTMGPLISAQAAEKVAAHMEDAVQRGAKVVVGGGVSELGAAFFEPTVLVDVSPGSICLEQETFGPLVPVVRFDREDEVVHMANRVAAGLAGYIFTESIARAERVSEALEVGMIGVNTGKISDPAVPFGGIKESGIGREGSWLGIHEYLQVKSITTNISP</sequence>
<evidence type="ECO:0000256" key="6">
    <source>
        <dbReference type="ARBA" id="ARBA00030806"/>
    </source>
</evidence>
<dbReference type="PANTHER" id="PTHR43353">
    <property type="entry name" value="SUCCINATE-SEMIALDEHYDE DEHYDROGENASE, MITOCHONDRIAL"/>
    <property type="match status" value="1"/>
</dbReference>
<evidence type="ECO:0000259" key="9">
    <source>
        <dbReference type="Pfam" id="PF00171"/>
    </source>
</evidence>
<dbReference type="EMBL" id="KV878126">
    <property type="protein sequence ID" value="OJI99307.1"/>
    <property type="molecule type" value="Genomic_DNA"/>
</dbReference>
<feature type="domain" description="Aldehyde dehydrogenase" evidence="9">
    <location>
        <begin position="20"/>
        <end position="204"/>
    </location>
</feature>
<gene>
    <name evidence="10" type="ORF">ASPVEDRAFT_80920</name>
</gene>
<dbReference type="FunFam" id="3.40.605.10:FF:000063">
    <property type="entry name" value="Succinate-semialdehyde dehydrogenase, mitochondrial"/>
    <property type="match status" value="1"/>
</dbReference>
<dbReference type="InterPro" id="IPR029510">
    <property type="entry name" value="Ald_DH_CS_GLU"/>
</dbReference>
<dbReference type="GO" id="GO:0004777">
    <property type="term" value="F:succinate-semialdehyde dehydrogenase (NAD+) activity"/>
    <property type="evidence" value="ECO:0007669"/>
    <property type="project" value="UniProtKB-EC"/>
</dbReference>
<accession>A0A1L9PCP7</accession>
<dbReference type="EC" id="1.2.1.24" evidence="3"/>
<evidence type="ECO:0000256" key="3">
    <source>
        <dbReference type="ARBA" id="ARBA00013051"/>
    </source>
</evidence>
<dbReference type="VEuPathDB" id="FungiDB:ASPVEDRAFT_80920"/>
<evidence type="ECO:0000256" key="8">
    <source>
        <dbReference type="RuleBase" id="RU003345"/>
    </source>
</evidence>
<dbReference type="FunFam" id="3.40.309.10:FF:000004">
    <property type="entry name" value="Succinate-semialdehyde dehydrogenase I"/>
    <property type="match status" value="1"/>
</dbReference>
<dbReference type="STRING" id="1036611.A0A1L9PCP7"/>
<feature type="active site" evidence="7">
    <location>
        <position position="232"/>
    </location>
</feature>
<dbReference type="Gene3D" id="3.40.605.10">
    <property type="entry name" value="Aldehyde Dehydrogenase, Chain A, domain 1"/>
    <property type="match status" value="2"/>
</dbReference>
<dbReference type="InterPro" id="IPR050740">
    <property type="entry name" value="Aldehyde_DH_Superfamily"/>
</dbReference>
<dbReference type="PANTHER" id="PTHR43353:SF5">
    <property type="entry name" value="SUCCINATE-SEMIALDEHYDE DEHYDROGENASE, MITOCHONDRIAL"/>
    <property type="match status" value="1"/>
</dbReference>
<protein>
    <recommendedName>
        <fullName evidence="4">Succinate-semialdehyde dehydrogenase, mitochondrial</fullName>
        <ecNumber evidence="3">1.2.1.24</ecNumber>
    </recommendedName>
    <alternativeName>
        <fullName evidence="6">NAD(+)-dependent succinic semialdehyde dehydrogenase</fullName>
    </alternativeName>
</protein>
<evidence type="ECO:0000313" key="10">
    <source>
        <dbReference type="EMBL" id="OJI99307.1"/>
    </source>
</evidence>
<dbReference type="CDD" id="cd07103">
    <property type="entry name" value="ALDH_F5_SSADH_GabD"/>
    <property type="match status" value="1"/>
</dbReference>
<proteinExistence type="inferred from homology"/>
<dbReference type="AlphaFoldDB" id="A0A1L9PCP7"/>
<evidence type="ECO:0000256" key="1">
    <source>
        <dbReference type="ARBA" id="ARBA00005176"/>
    </source>
</evidence>
<dbReference type="InterPro" id="IPR016163">
    <property type="entry name" value="Ald_DH_C"/>
</dbReference>
<organism evidence="10 11">
    <name type="scientific">Aspergillus versicolor CBS 583.65</name>
    <dbReference type="NCBI Taxonomy" id="1036611"/>
    <lineage>
        <taxon>Eukaryota</taxon>
        <taxon>Fungi</taxon>
        <taxon>Dikarya</taxon>
        <taxon>Ascomycota</taxon>
        <taxon>Pezizomycotina</taxon>
        <taxon>Eurotiomycetes</taxon>
        <taxon>Eurotiomycetidae</taxon>
        <taxon>Eurotiales</taxon>
        <taxon>Aspergillaceae</taxon>
        <taxon>Aspergillus</taxon>
        <taxon>Aspergillus subgen. Nidulantes</taxon>
    </lineage>
</organism>
<dbReference type="Gene3D" id="3.40.309.10">
    <property type="entry name" value="Aldehyde Dehydrogenase, Chain A, domain 2"/>
    <property type="match status" value="1"/>
</dbReference>
<dbReference type="Pfam" id="PF00171">
    <property type="entry name" value="Aldedh"/>
    <property type="match status" value="2"/>
</dbReference>
<evidence type="ECO:0000256" key="2">
    <source>
        <dbReference type="ARBA" id="ARBA00009986"/>
    </source>
</evidence>
<evidence type="ECO:0000256" key="7">
    <source>
        <dbReference type="PROSITE-ProRule" id="PRU10007"/>
    </source>
</evidence>
<dbReference type="InterPro" id="IPR016162">
    <property type="entry name" value="Ald_DH_N"/>
</dbReference>
<dbReference type="SUPFAM" id="SSF53720">
    <property type="entry name" value="ALDH-like"/>
    <property type="match status" value="1"/>
</dbReference>
<dbReference type="OrthoDB" id="310895at2759"/>
<comment type="pathway">
    <text evidence="1">Amino-acid degradation; 4-aminobutanoate degradation.</text>
</comment>